<dbReference type="GO" id="GO:0007165">
    <property type="term" value="P:signal transduction"/>
    <property type="evidence" value="ECO:0007669"/>
    <property type="project" value="TreeGrafter"/>
</dbReference>
<dbReference type="RefSeq" id="WP_110937662.1">
    <property type="nucleotide sequence ID" value="NZ_KZ614146.1"/>
</dbReference>
<evidence type="ECO:0000256" key="5">
    <source>
        <dbReference type="ARBA" id="ARBA00022801"/>
    </source>
</evidence>
<dbReference type="GO" id="GO:0046872">
    <property type="term" value="F:metal ion binding"/>
    <property type="evidence" value="ECO:0007669"/>
    <property type="project" value="UniProtKB-KW"/>
</dbReference>
<feature type="binding site" evidence="7">
    <location>
        <position position="89"/>
    </location>
    <ligand>
        <name>Mg(2+)</name>
        <dbReference type="ChEBI" id="CHEBI:18420"/>
        <label>1</label>
        <note>catalytic</note>
    </ligand>
</feature>
<dbReference type="PRINTS" id="PR00377">
    <property type="entry name" value="IMPHPHTASES"/>
</dbReference>
<dbReference type="Gene3D" id="3.40.190.80">
    <property type="match status" value="1"/>
</dbReference>
<gene>
    <name evidence="8" type="ORF">CR203_02170</name>
</gene>
<proteinExistence type="predicted"/>
<reference evidence="8 9" key="1">
    <citation type="submission" date="2017-10" db="EMBL/GenBank/DDBJ databases">
        <title>Bacillus sp. nov., a halophilic bacterium isolated from a Keqin Lake.</title>
        <authorList>
            <person name="Wang H."/>
        </authorList>
    </citation>
    <scope>NUCLEOTIDE SEQUENCE [LARGE SCALE GENOMIC DNA]</scope>
    <source>
        <strain evidence="8 9">KCTC 13187</strain>
    </source>
</reference>
<dbReference type="GO" id="GO:0046854">
    <property type="term" value="P:phosphatidylinositol phosphate biosynthetic process"/>
    <property type="evidence" value="ECO:0007669"/>
    <property type="project" value="InterPro"/>
</dbReference>
<dbReference type="Gene3D" id="3.30.540.10">
    <property type="entry name" value="Fructose-1,6-Bisphosphatase, subunit A, domain 1"/>
    <property type="match status" value="1"/>
</dbReference>
<name>A0A3A9KFN8_9BACI</name>
<dbReference type="InterPro" id="IPR000760">
    <property type="entry name" value="Inositol_monophosphatase-like"/>
</dbReference>
<evidence type="ECO:0000313" key="9">
    <source>
        <dbReference type="Proteomes" id="UP000281498"/>
    </source>
</evidence>
<dbReference type="AlphaFoldDB" id="A0A3A9KFN8"/>
<keyword evidence="9" id="KW-1185">Reference proteome</keyword>
<evidence type="ECO:0000256" key="4">
    <source>
        <dbReference type="ARBA" id="ARBA00022723"/>
    </source>
</evidence>
<protein>
    <recommendedName>
        <fullName evidence="3">inositol-phosphate phosphatase</fullName>
        <ecNumber evidence="3">3.1.3.25</ecNumber>
    </recommendedName>
</protein>
<evidence type="ECO:0000256" key="6">
    <source>
        <dbReference type="ARBA" id="ARBA00022842"/>
    </source>
</evidence>
<dbReference type="GO" id="GO:0008934">
    <property type="term" value="F:inositol monophosphate 1-phosphatase activity"/>
    <property type="evidence" value="ECO:0007669"/>
    <property type="project" value="TreeGrafter"/>
</dbReference>
<evidence type="ECO:0000256" key="7">
    <source>
        <dbReference type="PIRSR" id="PIRSR600760-2"/>
    </source>
</evidence>
<comment type="caution">
    <text evidence="8">The sequence shown here is derived from an EMBL/GenBank/DDBJ whole genome shotgun (WGS) entry which is preliminary data.</text>
</comment>
<dbReference type="CDD" id="cd01637">
    <property type="entry name" value="IMPase_like"/>
    <property type="match status" value="1"/>
</dbReference>
<feature type="binding site" evidence="7">
    <location>
        <position position="211"/>
    </location>
    <ligand>
        <name>Mg(2+)</name>
        <dbReference type="ChEBI" id="CHEBI:18420"/>
        <label>1</label>
        <note>catalytic</note>
    </ligand>
</feature>
<dbReference type="Proteomes" id="UP000281498">
    <property type="component" value="Unassembled WGS sequence"/>
</dbReference>
<dbReference type="Pfam" id="PF00459">
    <property type="entry name" value="Inositol_P"/>
    <property type="match status" value="1"/>
</dbReference>
<dbReference type="EC" id="3.1.3.25" evidence="3"/>
<organism evidence="8 9">
    <name type="scientific">Salipaludibacillus neizhouensis</name>
    <dbReference type="NCBI Taxonomy" id="885475"/>
    <lineage>
        <taxon>Bacteria</taxon>
        <taxon>Bacillati</taxon>
        <taxon>Bacillota</taxon>
        <taxon>Bacilli</taxon>
        <taxon>Bacillales</taxon>
        <taxon>Bacillaceae</taxon>
    </lineage>
</organism>
<evidence type="ECO:0000256" key="1">
    <source>
        <dbReference type="ARBA" id="ARBA00001033"/>
    </source>
</evidence>
<comment type="catalytic activity">
    <reaction evidence="1">
        <text>a myo-inositol phosphate + H2O = myo-inositol + phosphate</text>
        <dbReference type="Rhea" id="RHEA:24056"/>
        <dbReference type="ChEBI" id="CHEBI:15377"/>
        <dbReference type="ChEBI" id="CHEBI:17268"/>
        <dbReference type="ChEBI" id="CHEBI:43474"/>
        <dbReference type="ChEBI" id="CHEBI:84139"/>
        <dbReference type="EC" id="3.1.3.25"/>
    </reaction>
</comment>
<evidence type="ECO:0000313" key="8">
    <source>
        <dbReference type="EMBL" id="RKL69392.1"/>
    </source>
</evidence>
<accession>A0A3A9KFN8</accession>
<feature type="binding site" evidence="7">
    <location>
        <position position="91"/>
    </location>
    <ligand>
        <name>Mg(2+)</name>
        <dbReference type="ChEBI" id="CHEBI:18420"/>
        <label>1</label>
        <note>catalytic</note>
    </ligand>
</feature>
<keyword evidence="4 7" id="KW-0479">Metal-binding</keyword>
<dbReference type="PANTHER" id="PTHR20854:SF4">
    <property type="entry name" value="INOSITOL-1-MONOPHOSPHATASE-RELATED"/>
    <property type="match status" value="1"/>
</dbReference>
<keyword evidence="5" id="KW-0378">Hydrolase</keyword>
<keyword evidence="6 7" id="KW-0460">Magnesium</keyword>
<dbReference type="FunFam" id="3.30.540.10:FF:000003">
    <property type="entry name" value="Inositol-1-monophosphatase"/>
    <property type="match status" value="1"/>
</dbReference>
<feature type="binding site" evidence="7">
    <location>
        <position position="71"/>
    </location>
    <ligand>
        <name>Mg(2+)</name>
        <dbReference type="ChEBI" id="CHEBI:18420"/>
        <label>1</label>
        <note>catalytic</note>
    </ligand>
</feature>
<sequence length="260" mass="29537">MDQFDRLEVKENAERWAREARELIVAQMKETFSITTKAHQHDLVTDVDKNVEKFFLDKISHTYSDHRLMGEEGSFEEIKNLDGVVWILDPIDGTINFVQQKSNFAISIGIFQDGVPIIGLVYDVMRDEMFLSLKGEGATLNGIKIEPIPKVSLNESLLSFNAGWMLKDRKLEWLLEESRGIRSYGVASLEMAYVACGRLEAYISFNLAPWDMAGGYALLQEVGGIVTNYNGDPLTFLEKDTMIAANPWVYKEITEVLNRK</sequence>
<dbReference type="GO" id="GO:0006020">
    <property type="term" value="P:inositol metabolic process"/>
    <property type="evidence" value="ECO:0007669"/>
    <property type="project" value="TreeGrafter"/>
</dbReference>
<dbReference type="PANTHER" id="PTHR20854">
    <property type="entry name" value="INOSITOL MONOPHOSPHATASE"/>
    <property type="match status" value="1"/>
</dbReference>
<dbReference type="OrthoDB" id="9772456at2"/>
<feature type="binding site" evidence="7">
    <location>
        <position position="92"/>
    </location>
    <ligand>
        <name>Mg(2+)</name>
        <dbReference type="ChEBI" id="CHEBI:18420"/>
        <label>1</label>
        <note>catalytic</note>
    </ligand>
</feature>
<dbReference type="SUPFAM" id="SSF56655">
    <property type="entry name" value="Carbohydrate phosphatase"/>
    <property type="match status" value="1"/>
</dbReference>
<evidence type="ECO:0000256" key="2">
    <source>
        <dbReference type="ARBA" id="ARBA00001946"/>
    </source>
</evidence>
<comment type="cofactor">
    <cofactor evidence="2 7">
        <name>Mg(2+)</name>
        <dbReference type="ChEBI" id="CHEBI:18420"/>
    </cofactor>
</comment>
<dbReference type="PROSITE" id="PS00630">
    <property type="entry name" value="IMP_2"/>
    <property type="match status" value="1"/>
</dbReference>
<evidence type="ECO:0000256" key="3">
    <source>
        <dbReference type="ARBA" id="ARBA00013106"/>
    </source>
</evidence>
<dbReference type="InterPro" id="IPR020550">
    <property type="entry name" value="Inositol_monophosphatase_CS"/>
</dbReference>
<dbReference type="EMBL" id="PDOE01000001">
    <property type="protein sequence ID" value="RKL69392.1"/>
    <property type="molecule type" value="Genomic_DNA"/>
</dbReference>